<dbReference type="PANTHER" id="PTHR47359:SF3">
    <property type="entry name" value="NLP_P60 DOMAIN-CONTAINING PROTEIN-RELATED"/>
    <property type="match status" value="1"/>
</dbReference>
<accession>A0A212T2V8</accession>
<dbReference type="PROSITE" id="PS51935">
    <property type="entry name" value="NLPC_P60"/>
    <property type="match status" value="1"/>
</dbReference>
<name>A0A212T2V8_9MICO</name>
<evidence type="ECO:0000256" key="4">
    <source>
        <dbReference type="ARBA" id="ARBA00022807"/>
    </source>
</evidence>
<keyword evidence="3" id="KW-0378">Hydrolase</keyword>
<sequence length="159" mass="17587">MSLIDSPSLDRRAFLTGAAVTAGAGALSVASADEAGAITQTRRRQIYYTARTKQGRPYVYGAAGPNAFDCSGLTQWAHKQYGLALPRSAAQQFRATRYIARSTVTLGDLLFIGNWTHASHVGFYVPLNGLNYIFHAPRPGRTVSLDRIWTWRYTTRRAF</sequence>
<dbReference type="GO" id="GO:0006508">
    <property type="term" value="P:proteolysis"/>
    <property type="evidence" value="ECO:0007669"/>
    <property type="project" value="UniProtKB-KW"/>
</dbReference>
<dbReference type="SUPFAM" id="SSF54001">
    <property type="entry name" value="Cysteine proteinases"/>
    <property type="match status" value="1"/>
</dbReference>
<keyword evidence="7" id="KW-1185">Reference proteome</keyword>
<feature type="domain" description="NlpC/P60" evidence="5">
    <location>
        <begin position="32"/>
        <end position="159"/>
    </location>
</feature>
<dbReference type="Gene3D" id="3.90.1720.10">
    <property type="entry name" value="endopeptidase domain like (from Nostoc punctiforme)"/>
    <property type="match status" value="1"/>
</dbReference>
<dbReference type="InterPro" id="IPR038765">
    <property type="entry name" value="Papain-like_cys_pep_sf"/>
</dbReference>
<dbReference type="PANTHER" id="PTHR47359">
    <property type="entry name" value="PEPTIDOGLYCAN DL-ENDOPEPTIDASE CWLO"/>
    <property type="match status" value="1"/>
</dbReference>
<evidence type="ECO:0000313" key="7">
    <source>
        <dbReference type="Proteomes" id="UP000198122"/>
    </source>
</evidence>
<dbReference type="Proteomes" id="UP000198122">
    <property type="component" value="Unassembled WGS sequence"/>
</dbReference>
<proteinExistence type="inferred from homology"/>
<evidence type="ECO:0000256" key="3">
    <source>
        <dbReference type="ARBA" id="ARBA00022801"/>
    </source>
</evidence>
<dbReference type="InterPro" id="IPR006311">
    <property type="entry name" value="TAT_signal"/>
</dbReference>
<dbReference type="InterPro" id="IPR051794">
    <property type="entry name" value="PG_Endopeptidase_C40"/>
</dbReference>
<dbReference type="OrthoDB" id="9815778at2"/>
<gene>
    <name evidence="6" type="ORF">SAMN05445756_0263</name>
</gene>
<protein>
    <submittedName>
        <fullName evidence="6">NlpC/P60 family protein</fullName>
    </submittedName>
</protein>
<evidence type="ECO:0000256" key="2">
    <source>
        <dbReference type="ARBA" id="ARBA00022670"/>
    </source>
</evidence>
<dbReference type="GO" id="GO:0008234">
    <property type="term" value="F:cysteine-type peptidase activity"/>
    <property type="evidence" value="ECO:0007669"/>
    <property type="project" value="UniProtKB-KW"/>
</dbReference>
<dbReference type="PROSITE" id="PS51318">
    <property type="entry name" value="TAT"/>
    <property type="match status" value="1"/>
</dbReference>
<keyword evidence="2" id="KW-0645">Protease</keyword>
<dbReference type="EMBL" id="FYEZ01000001">
    <property type="protein sequence ID" value="SNC60377.1"/>
    <property type="molecule type" value="Genomic_DNA"/>
</dbReference>
<dbReference type="AlphaFoldDB" id="A0A212T2V8"/>
<dbReference type="InterPro" id="IPR000064">
    <property type="entry name" value="NLP_P60_dom"/>
</dbReference>
<keyword evidence="4" id="KW-0788">Thiol protease</keyword>
<organism evidence="6 7">
    <name type="scientific">Kytococcus aerolatus</name>
    <dbReference type="NCBI Taxonomy" id="592308"/>
    <lineage>
        <taxon>Bacteria</taxon>
        <taxon>Bacillati</taxon>
        <taxon>Actinomycetota</taxon>
        <taxon>Actinomycetes</taxon>
        <taxon>Micrococcales</taxon>
        <taxon>Kytococcaceae</taxon>
        <taxon>Kytococcus</taxon>
    </lineage>
</organism>
<evidence type="ECO:0000313" key="6">
    <source>
        <dbReference type="EMBL" id="SNC60377.1"/>
    </source>
</evidence>
<evidence type="ECO:0000259" key="5">
    <source>
        <dbReference type="PROSITE" id="PS51935"/>
    </source>
</evidence>
<comment type="similarity">
    <text evidence="1">Belongs to the peptidase C40 family.</text>
</comment>
<dbReference type="Pfam" id="PF00877">
    <property type="entry name" value="NLPC_P60"/>
    <property type="match status" value="1"/>
</dbReference>
<dbReference type="RefSeq" id="WP_088817297.1">
    <property type="nucleotide sequence ID" value="NZ_FYEZ01000001.1"/>
</dbReference>
<reference evidence="6 7" key="1">
    <citation type="submission" date="2017-06" db="EMBL/GenBank/DDBJ databases">
        <authorList>
            <person name="Kim H.J."/>
            <person name="Triplett B.A."/>
        </authorList>
    </citation>
    <scope>NUCLEOTIDE SEQUENCE [LARGE SCALE GENOMIC DNA]</scope>
    <source>
        <strain evidence="6 7">DSM 22179</strain>
    </source>
</reference>
<evidence type="ECO:0000256" key="1">
    <source>
        <dbReference type="ARBA" id="ARBA00007074"/>
    </source>
</evidence>